<reference evidence="1" key="1">
    <citation type="submission" date="2011-04" db="EMBL/GenBank/DDBJ databases">
        <title>Evolution of plant cell wall degrading machinery underlies the functional diversity of forest fungi.</title>
        <authorList>
            <consortium name="US DOE Joint Genome Institute (JGI-PGF)"/>
            <person name="Eastwood D.C."/>
            <person name="Floudas D."/>
            <person name="Binder M."/>
            <person name="Majcherczyk A."/>
            <person name="Schneider P."/>
            <person name="Aerts A."/>
            <person name="Asiegbu F.O."/>
            <person name="Baker S.E."/>
            <person name="Barry K."/>
            <person name="Bendiksby M."/>
            <person name="Blumentritt M."/>
            <person name="Coutinho P.M."/>
            <person name="Cullen D."/>
            <person name="Cullen D."/>
            <person name="Gathman A."/>
            <person name="Goodell B."/>
            <person name="Henrissat B."/>
            <person name="Ihrmark K."/>
            <person name="Kauserud H."/>
            <person name="Kohler A."/>
            <person name="LaButti K."/>
            <person name="Lapidus A."/>
            <person name="Lavin J.L."/>
            <person name="Lee Y.-H."/>
            <person name="Lindquist E."/>
            <person name="Lilly W."/>
            <person name="Lucas S."/>
            <person name="Morin E."/>
            <person name="Murat C."/>
            <person name="Oguiza J.A."/>
            <person name="Park J."/>
            <person name="Pisabarro A.G."/>
            <person name="Riley R."/>
            <person name="Rosling A."/>
            <person name="Salamov A."/>
            <person name="Schmidt O."/>
            <person name="Schmutz J."/>
            <person name="Skrede I."/>
            <person name="Stenlid J."/>
            <person name="Wiebenga A."/>
            <person name="Xie X."/>
            <person name="Kues U."/>
            <person name="Hibbett D.S."/>
            <person name="Hoffmeister D."/>
            <person name="Hogberg N."/>
            <person name="Martin F."/>
            <person name="Grigoriev I.V."/>
            <person name="Watkinson S.C."/>
        </authorList>
    </citation>
    <scope>NUCLEOTIDE SEQUENCE</scope>
    <source>
        <strain evidence="1">S7.9</strain>
    </source>
</reference>
<name>F8NRT2_SERL9</name>
<sequence length="109" mass="12156">MSFLVGSVAGALVTGGVYYGFSNLIQTRSEEHRVDMHSLSDRLTNASTLIPSPPPASTRITHRPFASLLQSRWNDEMAGLFRSIGTWEERAEDWGRNILYGNNSRARNS</sequence>
<dbReference type="EMBL" id="GL945432">
    <property type="protein sequence ID" value="EGO26818.1"/>
    <property type="molecule type" value="Genomic_DNA"/>
</dbReference>
<proteinExistence type="predicted"/>
<dbReference type="GeneID" id="18818716"/>
<organism>
    <name type="scientific">Serpula lacrymans var. lacrymans (strain S7.9)</name>
    <name type="common">Dry rot fungus</name>
    <dbReference type="NCBI Taxonomy" id="578457"/>
    <lineage>
        <taxon>Eukaryota</taxon>
        <taxon>Fungi</taxon>
        <taxon>Dikarya</taxon>
        <taxon>Basidiomycota</taxon>
        <taxon>Agaricomycotina</taxon>
        <taxon>Agaricomycetes</taxon>
        <taxon>Agaricomycetidae</taxon>
        <taxon>Boletales</taxon>
        <taxon>Coniophorineae</taxon>
        <taxon>Serpulaceae</taxon>
        <taxon>Serpula</taxon>
    </lineage>
</organism>
<evidence type="ECO:0008006" key="2">
    <source>
        <dbReference type="Google" id="ProtNLM"/>
    </source>
</evidence>
<dbReference type="RefSeq" id="XP_007316991.1">
    <property type="nucleotide sequence ID" value="XM_007316929.1"/>
</dbReference>
<dbReference type="OrthoDB" id="3351225at2759"/>
<dbReference type="AlphaFoldDB" id="F8NRT2"/>
<protein>
    <recommendedName>
        <fullName evidence="2">MICOS complex subunit MIC12</fullName>
    </recommendedName>
</protein>
<evidence type="ECO:0000313" key="1">
    <source>
        <dbReference type="EMBL" id="EGO26818.1"/>
    </source>
</evidence>
<dbReference type="HOGENOM" id="CLU_177949_0_0_1"/>
<accession>F8NRT2</accession>
<dbReference type="KEGG" id="sla:SERLADRAFT_464297"/>
<gene>
    <name evidence="1" type="ORF">SERLADRAFT_464297</name>
</gene>
<dbReference type="Proteomes" id="UP000008064">
    <property type="component" value="Unassembled WGS sequence"/>
</dbReference>